<dbReference type="GO" id="GO:0000981">
    <property type="term" value="F:DNA-binding transcription factor activity, RNA polymerase II-specific"/>
    <property type="evidence" value="ECO:0007669"/>
    <property type="project" value="TreeGrafter"/>
</dbReference>
<feature type="region of interest" description="Disordered" evidence="2">
    <location>
        <begin position="122"/>
        <end position="216"/>
    </location>
</feature>
<dbReference type="GO" id="GO:0000978">
    <property type="term" value="F:RNA polymerase II cis-regulatory region sequence-specific DNA binding"/>
    <property type="evidence" value="ECO:0007669"/>
    <property type="project" value="TreeGrafter"/>
</dbReference>
<name>A0AAN8JCZ6_PATCE</name>
<dbReference type="InterPro" id="IPR036236">
    <property type="entry name" value="Znf_C2H2_sf"/>
</dbReference>
<dbReference type="PANTHER" id="PTHR46105">
    <property type="entry name" value="AGAP004733-PA"/>
    <property type="match status" value="1"/>
</dbReference>
<feature type="domain" description="C2H2-type" evidence="3">
    <location>
        <begin position="488"/>
        <end position="516"/>
    </location>
</feature>
<keyword evidence="5" id="KW-1185">Reference proteome</keyword>
<dbReference type="AlphaFoldDB" id="A0AAN8JCZ6"/>
<protein>
    <recommendedName>
        <fullName evidence="3">C2H2-type domain-containing protein</fullName>
    </recommendedName>
</protein>
<dbReference type="PROSITE" id="PS50157">
    <property type="entry name" value="ZINC_FINGER_C2H2_2"/>
    <property type="match status" value="2"/>
</dbReference>
<keyword evidence="1" id="KW-0862">Zinc</keyword>
<evidence type="ECO:0000256" key="2">
    <source>
        <dbReference type="SAM" id="MobiDB-lite"/>
    </source>
</evidence>
<dbReference type="PROSITE" id="PS00028">
    <property type="entry name" value="ZINC_FINGER_C2H2_1"/>
    <property type="match status" value="3"/>
</dbReference>
<gene>
    <name evidence="4" type="ORF">SNE40_017801</name>
</gene>
<feature type="region of interest" description="Disordered" evidence="2">
    <location>
        <begin position="271"/>
        <end position="293"/>
    </location>
</feature>
<dbReference type="PANTHER" id="PTHR46105:SF28">
    <property type="entry name" value="ZINC FINGER PROTEIN 37-LIKE"/>
    <property type="match status" value="1"/>
</dbReference>
<dbReference type="Pfam" id="PF13894">
    <property type="entry name" value="zf-C2H2_4"/>
    <property type="match status" value="1"/>
</dbReference>
<dbReference type="InterPro" id="IPR013087">
    <property type="entry name" value="Znf_C2H2_type"/>
</dbReference>
<organism evidence="4 5">
    <name type="scientific">Patella caerulea</name>
    <name type="common">Rayed Mediterranean limpet</name>
    <dbReference type="NCBI Taxonomy" id="87958"/>
    <lineage>
        <taxon>Eukaryota</taxon>
        <taxon>Metazoa</taxon>
        <taxon>Spiralia</taxon>
        <taxon>Lophotrochozoa</taxon>
        <taxon>Mollusca</taxon>
        <taxon>Gastropoda</taxon>
        <taxon>Patellogastropoda</taxon>
        <taxon>Patelloidea</taxon>
        <taxon>Patellidae</taxon>
        <taxon>Patella</taxon>
    </lineage>
</organism>
<dbReference type="SMART" id="SM00355">
    <property type="entry name" value="ZnF_C2H2"/>
    <property type="match status" value="3"/>
</dbReference>
<comment type="caution">
    <text evidence="4">The sequence shown here is derived from an EMBL/GenBank/DDBJ whole genome shotgun (WGS) entry which is preliminary data.</text>
</comment>
<dbReference type="Pfam" id="PF00096">
    <property type="entry name" value="zf-C2H2"/>
    <property type="match status" value="1"/>
</dbReference>
<feature type="region of interest" description="Disordered" evidence="2">
    <location>
        <begin position="68"/>
        <end position="103"/>
    </location>
</feature>
<feature type="compositionally biased region" description="Low complexity" evidence="2">
    <location>
        <begin position="272"/>
        <end position="293"/>
    </location>
</feature>
<feature type="domain" description="C2H2-type" evidence="3">
    <location>
        <begin position="460"/>
        <end position="488"/>
    </location>
</feature>
<evidence type="ECO:0000256" key="1">
    <source>
        <dbReference type="PROSITE-ProRule" id="PRU00042"/>
    </source>
</evidence>
<evidence type="ECO:0000313" key="4">
    <source>
        <dbReference type="EMBL" id="KAK6174550.1"/>
    </source>
</evidence>
<dbReference type="Proteomes" id="UP001347796">
    <property type="component" value="Unassembled WGS sequence"/>
</dbReference>
<dbReference type="Gene3D" id="3.30.160.60">
    <property type="entry name" value="Classic Zinc Finger"/>
    <property type="match status" value="2"/>
</dbReference>
<evidence type="ECO:0000259" key="3">
    <source>
        <dbReference type="PROSITE" id="PS50157"/>
    </source>
</evidence>
<reference evidence="4 5" key="1">
    <citation type="submission" date="2024-01" db="EMBL/GenBank/DDBJ databases">
        <title>The genome of the rayed Mediterranean limpet Patella caerulea (Linnaeus, 1758).</title>
        <authorList>
            <person name="Anh-Thu Weber A."/>
            <person name="Halstead-Nussloch G."/>
        </authorList>
    </citation>
    <scope>NUCLEOTIDE SEQUENCE [LARGE SCALE GENOMIC DNA]</scope>
    <source>
        <strain evidence="4">AATW-2023a</strain>
        <tissue evidence="4">Whole specimen</tissue>
    </source>
</reference>
<feature type="compositionally biased region" description="Polar residues" evidence="2">
    <location>
        <begin position="177"/>
        <end position="191"/>
    </location>
</feature>
<feature type="region of interest" description="Disordered" evidence="2">
    <location>
        <begin position="333"/>
        <end position="356"/>
    </location>
</feature>
<dbReference type="GO" id="GO:0008270">
    <property type="term" value="F:zinc ion binding"/>
    <property type="evidence" value="ECO:0007669"/>
    <property type="project" value="UniProtKB-KW"/>
</dbReference>
<proteinExistence type="predicted"/>
<keyword evidence="1" id="KW-0479">Metal-binding</keyword>
<accession>A0AAN8JCZ6</accession>
<dbReference type="EMBL" id="JAZGQO010000011">
    <property type="protein sequence ID" value="KAK6174550.1"/>
    <property type="molecule type" value="Genomic_DNA"/>
</dbReference>
<sequence>MADIKATQFISALVKNLQAVCHGHVEFDENIKVVGHLFLTVDSGTEFNYILNEKVSKTDQSSITFKSRSFYATDPHPKPGVNQPGGNERPLKPPINNPRYWSSQYGAMDKKPQIVLPHSSLPMRDAHLSGHGGQIPQNRTFQKRSPPRNPSPQRFTKVQRLSEESSSKSIVKRPGTYDQNRITDYEQSLESRMSMPKSGKSVSPLMGEDSGDERDYDSDIHYTEVQQKLIKQEKMKMTLENKIKSEPNSTKDPIASIKLKVSHSQSHMIINPPSSVSKPVSHPSSSTCTSSKSSIDNQIIDVDLTKVKEEPQDEGYNDAEKAAAYAKIQDRGQHWQHGIGSQPQGQGDYGEEGYDEEGYEEGYEGVGYEEGYEIEGYEGDEYEDDEYFSTSQDGSIGLYAIGFAQRNEGQSSGQGGQMIKTSVNQQMMSSQMMQSGQMSQGPQRAASTLTQVGKKQGNKIPCQYCKKDFTSEANLSRHIQSQHLQVRVKCPICHDTFARKETLKKHMLKKHTEDGNMMGSAGVACPICEEEFINKDLVNKHVFELHRVNPPFP</sequence>
<evidence type="ECO:0000313" key="5">
    <source>
        <dbReference type="Proteomes" id="UP001347796"/>
    </source>
</evidence>
<dbReference type="SUPFAM" id="SSF57667">
    <property type="entry name" value="beta-beta-alpha zinc fingers"/>
    <property type="match status" value="1"/>
</dbReference>
<keyword evidence="1" id="KW-0863">Zinc-finger</keyword>
<dbReference type="InterPro" id="IPR050457">
    <property type="entry name" value="ZnFinger_BTB_dom_contain"/>
</dbReference>